<gene>
    <name evidence="5" type="ORF">GCM10017044_09690</name>
</gene>
<organism evidence="5 6">
    <name type="scientific">Kordiimonas sediminis</name>
    <dbReference type="NCBI Taxonomy" id="1735581"/>
    <lineage>
        <taxon>Bacteria</taxon>
        <taxon>Pseudomonadati</taxon>
        <taxon>Pseudomonadota</taxon>
        <taxon>Alphaproteobacteria</taxon>
        <taxon>Kordiimonadales</taxon>
        <taxon>Kordiimonadaceae</taxon>
        <taxon>Kordiimonas</taxon>
    </lineage>
</organism>
<dbReference type="PROSITE" id="PS50987">
    <property type="entry name" value="HTH_ARSR_2"/>
    <property type="match status" value="1"/>
</dbReference>
<protein>
    <recommendedName>
        <fullName evidence="4">HTH arsR-type domain-containing protein</fullName>
    </recommendedName>
</protein>
<dbReference type="AlphaFoldDB" id="A0A919E5Z5"/>
<comment type="caution">
    <text evidence="5">The sequence shown here is derived from an EMBL/GenBank/DDBJ whole genome shotgun (WGS) entry which is preliminary data.</text>
</comment>
<dbReference type="GO" id="GO:0003677">
    <property type="term" value="F:DNA binding"/>
    <property type="evidence" value="ECO:0007669"/>
    <property type="project" value="UniProtKB-KW"/>
</dbReference>
<dbReference type="InterPro" id="IPR011991">
    <property type="entry name" value="ArsR-like_HTH"/>
</dbReference>
<dbReference type="InterPro" id="IPR051011">
    <property type="entry name" value="Metal_resp_trans_reg"/>
</dbReference>
<evidence type="ECO:0000313" key="5">
    <source>
        <dbReference type="EMBL" id="GHF17379.1"/>
    </source>
</evidence>
<proteinExistence type="predicted"/>
<dbReference type="NCBIfam" id="NF033788">
    <property type="entry name" value="HTH_metalloreg"/>
    <property type="match status" value="1"/>
</dbReference>
<dbReference type="PANTHER" id="PTHR43132">
    <property type="entry name" value="ARSENICAL RESISTANCE OPERON REPRESSOR ARSR-RELATED"/>
    <property type="match status" value="1"/>
</dbReference>
<dbReference type="RefSeq" id="WP_229819157.1">
    <property type="nucleotide sequence ID" value="NZ_BNCI01000001.1"/>
</dbReference>
<reference evidence="5" key="1">
    <citation type="journal article" date="2014" name="Int. J. Syst. Evol. Microbiol.">
        <title>Complete genome sequence of Corynebacterium casei LMG S-19264T (=DSM 44701T), isolated from a smear-ripened cheese.</title>
        <authorList>
            <consortium name="US DOE Joint Genome Institute (JGI-PGF)"/>
            <person name="Walter F."/>
            <person name="Albersmeier A."/>
            <person name="Kalinowski J."/>
            <person name="Ruckert C."/>
        </authorList>
    </citation>
    <scope>NUCLEOTIDE SEQUENCE</scope>
    <source>
        <strain evidence="5">KCTC 42590</strain>
    </source>
</reference>
<evidence type="ECO:0000313" key="6">
    <source>
        <dbReference type="Proteomes" id="UP000630923"/>
    </source>
</evidence>
<dbReference type="Pfam" id="PF01022">
    <property type="entry name" value="HTH_5"/>
    <property type="match status" value="1"/>
</dbReference>
<dbReference type="GO" id="GO:0003700">
    <property type="term" value="F:DNA-binding transcription factor activity"/>
    <property type="evidence" value="ECO:0007669"/>
    <property type="project" value="InterPro"/>
</dbReference>
<dbReference type="SMART" id="SM00418">
    <property type="entry name" value="HTH_ARSR"/>
    <property type="match status" value="1"/>
</dbReference>
<sequence>MQAKFDLVKPIAADVAALLKTLSHPNRLLILCALTDGEKSVSEIEELTGVRQPVLSRDLGRLRDESLVKTRRQSKAVYYTILEPKVTALLDSLCAVWLPEAMPSVASSVADRRPEEIREEAYSEATVFPAVSEVKTPARRPRFKIKPDPYRAN</sequence>
<dbReference type="InterPro" id="IPR036390">
    <property type="entry name" value="WH_DNA-bd_sf"/>
</dbReference>
<dbReference type="EMBL" id="BNCI01000001">
    <property type="protein sequence ID" value="GHF17379.1"/>
    <property type="molecule type" value="Genomic_DNA"/>
</dbReference>
<dbReference type="PANTHER" id="PTHR43132:SF2">
    <property type="entry name" value="ARSENICAL RESISTANCE OPERON REPRESSOR ARSR-RELATED"/>
    <property type="match status" value="1"/>
</dbReference>
<evidence type="ECO:0000259" key="4">
    <source>
        <dbReference type="PROSITE" id="PS50987"/>
    </source>
</evidence>
<feature type="domain" description="HTH arsR-type" evidence="4">
    <location>
        <begin position="7"/>
        <end position="101"/>
    </location>
</feature>
<dbReference type="PRINTS" id="PR00778">
    <property type="entry name" value="HTHARSR"/>
</dbReference>
<keyword evidence="1" id="KW-0805">Transcription regulation</keyword>
<evidence type="ECO:0000256" key="2">
    <source>
        <dbReference type="ARBA" id="ARBA00023125"/>
    </source>
</evidence>
<dbReference type="Gene3D" id="1.10.10.10">
    <property type="entry name" value="Winged helix-like DNA-binding domain superfamily/Winged helix DNA-binding domain"/>
    <property type="match status" value="1"/>
</dbReference>
<accession>A0A919E5Z5</accession>
<dbReference type="SUPFAM" id="SSF46785">
    <property type="entry name" value="Winged helix' DNA-binding domain"/>
    <property type="match status" value="1"/>
</dbReference>
<reference evidence="5" key="2">
    <citation type="submission" date="2020-09" db="EMBL/GenBank/DDBJ databases">
        <authorList>
            <person name="Sun Q."/>
            <person name="Kim S."/>
        </authorList>
    </citation>
    <scope>NUCLEOTIDE SEQUENCE</scope>
    <source>
        <strain evidence="5">KCTC 42590</strain>
    </source>
</reference>
<dbReference type="Proteomes" id="UP000630923">
    <property type="component" value="Unassembled WGS sequence"/>
</dbReference>
<dbReference type="InterPro" id="IPR001845">
    <property type="entry name" value="HTH_ArsR_DNA-bd_dom"/>
</dbReference>
<keyword evidence="2" id="KW-0238">DNA-binding</keyword>
<keyword evidence="3" id="KW-0804">Transcription</keyword>
<evidence type="ECO:0000256" key="3">
    <source>
        <dbReference type="ARBA" id="ARBA00023163"/>
    </source>
</evidence>
<name>A0A919E5Z5_9PROT</name>
<keyword evidence="6" id="KW-1185">Reference proteome</keyword>
<evidence type="ECO:0000256" key="1">
    <source>
        <dbReference type="ARBA" id="ARBA00023015"/>
    </source>
</evidence>
<dbReference type="CDD" id="cd00090">
    <property type="entry name" value="HTH_ARSR"/>
    <property type="match status" value="1"/>
</dbReference>
<dbReference type="InterPro" id="IPR036388">
    <property type="entry name" value="WH-like_DNA-bd_sf"/>
</dbReference>